<accession>A0ABW8WAF7</accession>
<dbReference type="RefSeq" id="WP_407800789.1">
    <property type="nucleotide sequence ID" value="NZ_JBJNUX010000008.1"/>
</dbReference>
<evidence type="ECO:0000313" key="2">
    <source>
        <dbReference type="EMBL" id="MFL9001821.1"/>
    </source>
</evidence>
<dbReference type="Gene3D" id="3.40.50.1390">
    <property type="entry name" value="Resolvase, N-terminal catalytic domain"/>
    <property type="match status" value="1"/>
</dbReference>
<dbReference type="SMART" id="SM00857">
    <property type="entry name" value="Resolvase"/>
    <property type="match status" value="1"/>
</dbReference>
<evidence type="ECO:0000259" key="1">
    <source>
        <dbReference type="SMART" id="SM00857"/>
    </source>
</evidence>
<proteinExistence type="predicted"/>
<organism evidence="2 3">
    <name type="scientific">Pseudomonas azerbaijanorientalis</name>
    <dbReference type="NCBI Taxonomy" id="2842350"/>
    <lineage>
        <taxon>Bacteria</taxon>
        <taxon>Pseudomonadati</taxon>
        <taxon>Pseudomonadota</taxon>
        <taxon>Gammaproteobacteria</taxon>
        <taxon>Pseudomonadales</taxon>
        <taxon>Pseudomonadaceae</taxon>
        <taxon>Pseudomonas</taxon>
    </lineage>
</organism>
<protein>
    <submittedName>
        <fullName evidence="2">Recombinase family protein</fullName>
    </submittedName>
</protein>
<feature type="domain" description="Resolvase/invertase-type recombinase catalytic" evidence="1">
    <location>
        <begin position="4"/>
        <end position="140"/>
    </location>
</feature>
<dbReference type="InterPro" id="IPR036162">
    <property type="entry name" value="Resolvase-like_N_sf"/>
</dbReference>
<evidence type="ECO:0000313" key="3">
    <source>
        <dbReference type="Proteomes" id="UP001628646"/>
    </source>
</evidence>
<dbReference type="PANTHER" id="PTHR30461:SF23">
    <property type="entry name" value="DNA RECOMBINASE-RELATED"/>
    <property type="match status" value="1"/>
</dbReference>
<dbReference type="Pfam" id="PF00239">
    <property type="entry name" value="Resolvase"/>
    <property type="match status" value="1"/>
</dbReference>
<dbReference type="EMBL" id="JBJNUY010000011">
    <property type="protein sequence ID" value="MFL9001821.1"/>
    <property type="molecule type" value="Genomic_DNA"/>
</dbReference>
<dbReference type="InterPro" id="IPR006119">
    <property type="entry name" value="Resolv_N"/>
</dbReference>
<dbReference type="PANTHER" id="PTHR30461">
    <property type="entry name" value="DNA-INVERTASE FROM LAMBDOID PROPHAGE"/>
    <property type="match status" value="1"/>
</dbReference>
<name>A0ABW8WAF7_9PSED</name>
<dbReference type="InterPro" id="IPR050639">
    <property type="entry name" value="SSR_resolvase"/>
</dbReference>
<keyword evidence="3" id="KW-1185">Reference proteome</keyword>
<dbReference type="CDD" id="cd00338">
    <property type="entry name" value="Ser_Recombinase"/>
    <property type="match status" value="1"/>
</dbReference>
<dbReference type="SUPFAM" id="SSF53041">
    <property type="entry name" value="Resolvase-like"/>
    <property type="match status" value="1"/>
</dbReference>
<dbReference type="Proteomes" id="UP001628646">
    <property type="component" value="Unassembled WGS sequence"/>
</dbReference>
<reference evidence="2 3" key="1">
    <citation type="submission" date="2024-12" db="EMBL/GenBank/DDBJ databases">
        <title>Pseudomonas species isolated from Lotus nodules promote plant growth.</title>
        <authorList>
            <person name="Yu Y.-H."/>
            <person name="Kurtenbach J."/>
            <person name="Crosbie D."/>
            <person name="Brachmann A."/>
            <person name="Marin M."/>
        </authorList>
    </citation>
    <scope>NUCLEOTIDE SEQUENCE [LARGE SCALE GENOMIC DNA]</scope>
    <source>
        <strain evidence="2 3">PLb11B</strain>
    </source>
</reference>
<comment type="caution">
    <text evidence="2">The sequence shown here is derived from an EMBL/GenBank/DDBJ whole genome shotgun (WGS) entry which is preliminary data.</text>
</comment>
<gene>
    <name evidence="2" type="ORF">ACJ8NA_24650</name>
</gene>
<sequence length="237" mass="25623">MKQVVAYARMSTDDQCLSVAGQFAAIQIAAETHGWQIVAQFTDEGVSGSIDPQERAQCRLALAMAKGLDCPVVVHRVDRLTRDHAHFVTLQKKYTIVEAEDVHGSGLVRNIKSLLAEEELIKIRKRTKDGLAELKALAGNGDVEAQEKIARRDAGRAKAWAVGNGAALEAKKQNADNRADAISHHIKACLYDGCTSFAAIAQCLNSKGVSTAKGKAFQPMTVSRLMTRLELSLNAKA</sequence>